<evidence type="ECO:0000313" key="2">
    <source>
        <dbReference type="Proteomes" id="UP000012062"/>
    </source>
</evidence>
<name>M5ESW4_9HYPH</name>
<dbReference type="AlphaFoldDB" id="M5ESW4"/>
<protein>
    <submittedName>
        <fullName evidence="1">Uncharacterized protein</fullName>
    </submittedName>
</protein>
<dbReference type="EMBL" id="CAUM01000113">
    <property type="protein sequence ID" value="CCV07093.1"/>
    <property type="molecule type" value="Genomic_DNA"/>
</dbReference>
<reference evidence="1 2" key="1">
    <citation type="submission" date="2013-02" db="EMBL/GenBank/DDBJ databases">
        <authorList>
            <person name="Genoscope - CEA"/>
        </authorList>
    </citation>
    <scope>NUCLEOTIDE SEQUENCE [LARGE SCALE GENOMIC DNA]</scope>
    <source>
        <strain evidence="1 2">STM 2683</strain>
    </source>
</reference>
<accession>M5ESW4</accession>
<dbReference type="STRING" id="1297569.MESS2_460011"/>
<dbReference type="Proteomes" id="UP000012062">
    <property type="component" value="Unassembled WGS sequence"/>
</dbReference>
<keyword evidence="2" id="KW-1185">Reference proteome</keyword>
<comment type="caution">
    <text evidence="1">The sequence shown here is derived from an EMBL/GenBank/DDBJ whole genome shotgun (WGS) entry which is preliminary data.</text>
</comment>
<evidence type="ECO:0000313" key="1">
    <source>
        <dbReference type="EMBL" id="CCV07093.1"/>
    </source>
</evidence>
<gene>
    <name evidence="1" type="ORF">MESS2_460011</name>
</gene>
<sequence>MLPQTDGAFMDIKSKSPGMFYRLLISDASRHSADDPTSGL</sequence>
<organism evidence="1 2">
    <name type="scientific">Mesorhizobium metallidurans STM 2683</name>
    <dbReference type="NCBI Taxonomy" id="1297569"/>
    <lineage>
        <taxon>Bacteria</taxon>
        <taxon>Pseudomonadati</taxon>
        <taxon>Pseudomonadota</taxon>
        <taxon>Alphaproteobacteria</taxon>
        <taxon>Hyphomicrobiales</taxon>
        <taxon>Phyllobacteriaceae</taxon>
        <taxon>Mesorhizobium</taxon>
    </lineage>
</organism>
<proteinExistence type="predicted"/>